<comment type="caution">
    <text evidence="2">The sequence shown here is derived from an EMBL/GenBank/DDBJ whole genome shotgun (WGS) entry which is preliminary data.</text>
</comment>
<sequence>MAERDFLGVGWRFPIAVGAGPDRITRIAVSAYEQSIEESIRIVLGTPPGERLMRPEFGCDLNRLAFAPNNTSTAGLAIFFVREALEKWEPRIELLAVDAQADSDSDATLLISIDYRMITTNSEHNLVYPYYLGRE</sequence>
<proteinExistence type="predicted"/>
<name>A0A935T8Z9_9PROT</name>
<evidence type="ECO:0000259" key="1">
    <source>
        <dbReference type="Pfam" id="PF04965"/>
    </source>
</evidence>
<dbReference type="InterPro" id="IPR007048">
    <property type="entry name" value="IraD/Gp25-like"/>
</dbReference>
<evidence type="ECO:0000313" key="3">
    <source>
        <dbReference type="Proteomes" id="UP000706151"/>
    </source>
</evidence>
<dbReference type="EMBL" id="JADJOT010000008">
    <property type="protein sequence ID" value="MBK7954306.1"/>
    <property type="molecule type" value="Genomic_DNA"/>
</dbReference>
<dbReference type="Gene3D" id="3.10.450.40">
    <property type="match status" value="1"/>
</dbReference>
<dbReference type="Proteomes" id="UP000706151">
    <property type="component" value="Unassembled WGS sequence"/>
</dbReference>
<evidence type="ECO:0000313" key="2">
    <source>
        <dbReference type="EMBL" id="MBK7954306.1"/>
    </source>
</evidence>
<dbReference type="SUPFAM" id="SSF160719">
    <property type="entry name" value="gpW/gp25-like"/>
    <property type="match status" value="1"/>
</dbReference>
<reference evidence="2 3" key="1">
    <citation type="submission" date="2020-10" db="EMBL/GenBank/DDBJ databases">
        <title>Connecting structure to function with the recovery of over 1000 high-quality activated sludge metagenome-assembled genomes encoding full-length rRNA genes using long-read sequencing.</title>
        <authorList>
            <person name="Singleton C.M."/>
            <person name="Petriglieri F."/>
            <person name="Kristensen J.M."/>
            <person name="Kirkegaard R.H."/>
            <person name="Michaelsen T.Y."/>
            <person name="Andersen M.H."/>
            <person name="Karst S.M."/>
            <person name="Dueholm M.S."/>
            <person name="Nielsen P.H."/>
            <person name="Albertsen M."/>
        </authorList>
    </citation>
    <scope>NUCLEOTIDE SEQUENCE [LARGE SCALE GENOMIC DNA]</scope>
    <source>
        <strain evidence="2">Fred_18-Q3-R57-64_BAT3C.720</strain>
    </source>
</reference>
<protein>
    <submittedName>
        <fullName evidence="2">GPW/gp25 family protein</fullName>
    </submittedName>
</protein>
<dbReference type="AlphaFoldDB" id="A0A935T8Z9"/>
<dbReference type="Pfam" id="PF04965">
    <property type="entry name" value="GPW_gp25"/>
    <property type="match status" value="1"/>
</dbReference>
<gene>
    <name evidence="2" type="ORF">IPK02_10270</name>
</gene>
<accession>A0A935T8Z9</accession>
<organism evidence="2 3">
    <name type="scientific">Candidatus Accumulibacter affinis</name>
    <dbReference type="NCBI Taxonomy" id="2954384"/>
    <lineage>
        <taxon>Bacteria</taxon>
        <taxon>Pseudomonadati</taxon>
        <taxon>Pseudomonadota</taxon>
        <taxon>Betaproteobacteria</taxon>
        <taxon>Candidatus Accumulibacter</taxon>
    </lineage>
</organism>
<feature type="domain" description="IraD/Gp25-like" evidence="1">
    <location>
        <begin position="31"/>
        <end position="121"/>
    </location>
</feature>